<keyword evidence="5" id="KW-1185">Reference proteome</keyword>
<name>N8YD94_9GAMM</name>
<dbReference type="InterPro" id="IPR013491">
    <property type="entry name" value="Tape_meas_N"/>
</dbReference>
<dbReference type="RefSeq" id="WP_004859287.1">
    <property type="nucleotide sequence ID" value="NZ_ASYY01000054.1"/>
</dbReference>
<feature type="compositionally biased region" description="Polar residues" evidence="2">
    <location>
        <begin position="1358"/>
        <end position="1378"/>
    </location>
</feature>
<feature type="coiled-coil region" evidence="1">
    <location>
        <begin position="672"/>
        <end position="699"/>
    </location>
</feature>
<dbReference type="eggNOG" id="COG5281">
    <property type="taxonomic scope" value="Bacteria"/>
</dbReference>
<dbReference type="Proteomes" id="UP000013117">
    <property type="component" value="Unassembled WGS sequence"/>
</dbReference>
<feature type="domain" description="Tape measure protein N-terminal" evidence="3">
    <location>
        <begin position="62"/>
        <end position="251"/>
    </location>
</feature>
<evidence type="ECO:0000256" key="2">
    <source>
        <dbReference type="SAM" id="MobiDB-lite"/>
    </source>
</evidence>
<gene>
    <name evidence="4" type="ORF">F960_01294</name>
</gene>
<evidence type="ECO:0000256" key="1">
    <source>
        <dbReference type="SAM" id="Coils"/>
    </source>
</evidence>
<dbReference type="OrthoDB" id="6174294at2"/>
<protein>
    <recommendedName>
        <fullName evidence="3">Tape measure protein N-terminal domain-containing protein</fullName>
    </recommendedName>
</protein>
<dbReference type="STRING" id="202952.GCA_000747725_00408"/>
<organism evidence="4 5">
    <name type="scientific">Acinetobacter gerneri DSM 14967 = CIP 107464 = MTCC 9824</name>
    <dbReference type="NCBI Taxonomy" id="1120926"/>
    <lineage>
        <taxon>Bacteria</taxon>
        <taxon>Pseudomonadati</taxon>
        <taxon>Pseudomonadota</taxon>
        <taxon>Gammaproteobacteria</taxon>
        <taxon>Moraxellales</taxon>
        <taxon>Moraxellaceae</taxon>
        <taxon>Acinetobacter</taxon>
    </lineage>
</organism>
<accession>N8YD94</accession>
<dbReference type="PATRIC" id="fig|1120926.3.peg.1245"/>
<sequence>MAESVLRITIDSRQALINAQAVNKELNSIEKNGDFASKSMDSLSVATRTLAGHMAGLVTVGAAVSKMDAYTGLQNRLKLVTNSQVELNKAMSDTFAIAQKTRQSWESAAQVYQGFANNAKALGLTMSQTAQLTETVSKAVAISGGSAASSEAALIQFNQALGAGALRGEELNSVMEQTPGLAKAIAEGMGITVGQLRTVAAQGKITSEELVKALTKAKSSVDDLFSKTDITIGQSITLLNNELSKFVGEAGQSSGAAKTLADSIQVLSQNIDLATNAVMIGGAYWAGTYIPTLYRGIAAGIAQTKSLADQTAMRFGLIQAERAAAAQEVASATAKLNSVQSTMALVAAEKALELQRTKNQISMVGQVATGQRMAELRKVEAQVTAELTAAETALTAAKARSSAAATASLGIGSKLLGVLGGPVGIGFTVATLAASYLLMRDNTAKATEKLAEQTDVANKTKEELLALQGVQKKGAISDLEDSFKGQNEALKKLNYQFNSHVIALQNDYKSSVEIADISNDVRKGIISQEEAIKRLNKLNFIDPEQLKQLEKDNELYREKLPIVQKVQEALKVFGVDAELAGNKATNASHGINDIAKEAITTSSKVKDLSADIQKFINDSLSNISTDSEVLKLRAQGISKEYAEAYVKLKASQGLLGKDQPVDMGAFTILIKEMNLKQQIQNLDEKDRKAEQEKTKELEKQQKIREKTIKSMTVDSVIARGEGGYNSFNRGKAGDSIGSKLNLVDMTVGQIRTLQKNGSIFAAGKYQTIPKTLQGAIDAGIVSSAEKFTAEVQERIVQQYLLTAKKGRGSIEDYITGKSDNLTAANLDLAKEFASVASPLTGKSYYDGDKASNKSSISVKDAQNALKASRELYAQAIASGKSAQEAWKAAFNGSISFVDGSQTQKDLDKFVQEALKTQQEIDQLRAKYDSDAITRNKARIKEISDAEKLGQLDLIPKIKERYDAQDDLAKLQFNEELNGYKWNEVEKLEYQKRVLQDQLNISGRYAEAELKILKKAIDDKYAYQITKAKMATIAEQMSISKKTGDVYWDARQRMNMAQGKTGLWSKSDFLDYASFYEKSAKSQSRVEEGDAIGSIINSGLDDDEKHRQILEAQQAFEDQRTAITMEAIKKRQTAESDAISAQLSIANQGLGNFSGIWSNMTSIMKDSAGEQSGIYKTMFFIQQQVAVGQAVIQAFSAYGNALANIPAPYNVPMASSMLALGLTNAAMIEAQALTGFATGGYTGFGGKYVPAGIVHKGEVVFSQEDIARWGGVANVEAMRLSGKKGYSDGGIVGNSNPNFERKQFESIQNSKSNSSQVSIEPKIVINNNGSSKVTATSGADGKIYVTIDEVEQFVANSMARPNSKISKSVQQNTTASRRR</sequence>
<dbReference type="Pfam" id="PF20155">
    <property type="entry name" value="TMP_3"/>
    <property type="match status" value="1"/>
</dbReference>
<dbReference type="HOGENOM" id="CLU_003118_0_0_6"/>
<keyword evidence="1" id="KW-0175">Coiled coil</keyword>
<reference evidence="4 5" key="1">
    <citation type="submission" date="2013-02" db="EMBL/GenBank/DDBJ databases">
        <title>The Genome Sequence of Acinetobacter gerneri CIP 107464.</title>
        <authorList>
            <consortium name="The Broad Institute Genome Sequencing Platform"/>
            <consortium name="The Broad Institute Genome Sequencing Center for Infectious Disease"/>
            <person name="Cerqueira G."/>
            <person name="Feldgarden M."/>
            <person name="Courvalin P."/>
            <person name="Perichon B."/>
            <person name="Grillot-Courvalin C."/>
            <person name="Clermont D."/>
            <person name="Rocha E."/>
            <person name="Yoon E.-J."/>
            <person name="Nemec A."/>
            <person name="Walker B."/>
            <person name="Young S.K."/>
            <person name="Zeng Q."/>
            <person name="Gargeya S."/>
            <person name="Fitzgerald M."/>
            <person name="Haas B."/>
            <person name="Abouelleil A."/>
            <person name="Alvarado L."/>
            <person name="Arachchi H.M."/>
            <person name="Berlin A.M."/>
            <person name="Chapman S.B."/>
            <person name="Dewar J."/>
            <person name="Goldberg J."/>
            <person name="Griggs A."/>
            <person name="Gujja S."/>
            <person name="Hansen M."/>
            <person name="Howarth C."/>
            <person name="Imamovic A."/>
            <person name="Larimer J."/>
            <person name="McCowan C."/>
            <person name="Murphy C."/>
            <person name="Neiman D."/>
            <person name="Pearson M."/>
            <person name="Priest M."/>
            <person name="Roberts A."/>
            <person name="Saif S."/>
            <person name="Shea T."/>
            <person name="Sisk P."/>
            <person name="Sykes S."/>
            <person name="Wortman J."/>
            <person name="Nusbaum C."/>
            <person name="Birren B."/>
        </authorList>
    </citation>
    <scope>NUCLEOTIDE SEQUENCE [LARGE SCALE GENOMIC DNA]</scope>
    <source>
        <strain evidence="4 5">CIP 107464</strain>
    </source>
</reference>
<dbReference type="GeneID" id="84208695"/>
<dbReference type="eggNOG" id="COG3409">
    <property type="taxonomic scope" value="Bacteria"/>
</dbReference>
<dbReference type="eggNOG" id="COG1196">
    <property type="taxonomic scope" value="Bacteria"/>
</dbReference>
<evidence type="ECO:0000259" key="3">
    <source>
        <dbReference type="Pfam" id="PF20155"/>
    </source>
</evidence>
<evidence type="ECO:0000313" key="4">
    <source>
        <dbReference type="EMBL" id="ENV34556.1"/>
    </source>
</evidence>
<comment type="caution">
    <text evidence="4">The sequence shown here is derived from an EMBL/GenBank/DDBJ whole genome shotgun (WGS) entry which is preliminary data.</text>
</comment>
<dbReference type="NCBIfam" id="TIGR02675">
    <property type="entry name" value="tape_meas_nterm"/>
    <property type="match status" value="1"/>
</dbReference>
<dbReference type="EMBL" id="APPN01000054">
    <property type="protein sequence ID" value="ENV34556.1"/>
    <property type="molecule type" value="Genomic_DNA"/>
</dbReference>
<dbReference type="Gene3D" id="1.10.530.10">
    <property type="match status" value="1"/>
</dbReference>
<evidence type="ECO:0000313" key="5">
    <source>
        <dbReference type="Proteomes" id="UP000013117"/>
    </source>
</evidence>
<feature type="region of interest" description="Disordered" evidence="2">
    <location>
        <begin position="1355"/>
        <end position="1378"/>
    </location>
</feature>
<proteinExistence type="predicted"/>